<comment type="similarity">
    <text evidence="2">Belongs to the binding-protein-dependent transport system permease family. FecCD subfamily.</text>
</comment>
<dbReference type="GO" id="GO:0033214">
    <property type="term" value="P:siderophore-iron import into cell"/>
    <property type="evidence" value="ECO:0007669"/>
    <property type="project" value="TreeGrafter"/>
</dbReference>
<evidence type="ECO:0000256" key="3">
    <source>
        <dbReference type="ARBA" id="ARBA00022448"/>
    </source>
</evidence>
<dbReference type="Proteomes" id="UP000503297">
    <property type="component" value="Chromosome"/>
</dbReference>
<proteinExistence type="inferred from homology"/>
<keyword evidence="6 8" id="KW-1133">Transmembrane helix</keyword>
<dbReference type="SUPFAM" id="SSF81345">
    <property type="entry name" value="ABC transporter involved in vitamin B12 uptake, BtuC"/>
    <property type="match status" value="1"/>
</dbReference>
<dbReference type="RefSeq" id="WP_172300866.1">
    <property type="nucleotide sequence ID" value="NZ_CP053716.1"/>
</dbReference>
<feature type="transmembrane region" description="Helical" evidence="8">
    <location>
        <begin position="153"/>
        <end position="173"/>
    </location>
</feature>
<dbReference type="PANTHER" id="PTHR30472">
    <property type="entry name" value="FERRIC ENTEROBACTIN TRANSPORT SYSTEM PERMEASE PROTEIN"/>
    <property type="match status" value="1"/>
</dbReference>
<dbReference type="PANTHER" id="PTHR30472:SF70">
    <property type="entry name" value="MOLYBDATE IMPORT SYSTEM PERMEASE PROTEIN MOLB"/>
    <property type="match status" value="1"/>
</dbReference>
<feature type="transmembrane region" description="Helical" evidence="8">
    <location>
        <begin position="244"/>
        <end position="272"/>
    </location>
</feature>
<feature type="transmembrane region" description="Helical" evidence="8">
    <location>
        <begin position="72"/>
        <end position="93"/>
    </location>
</feature>
<dbReference type="GO" id="GO:0005886">
    <property type="term" value="C:plasma membrane"/>
    <property type="evidence" value="ECO:0007669"/>
    <property type="project" value="UniProtKB-SubCell"/>
</dbReference>
<feature type="transmembrane region" description="Helical" evidence="8">
    <location>
        <begin position="202"/>
        <end position="223"/>
    </location>
</feature>
<feature type="transmembrane region" description="Helical" evidence="8">
    <location>
        <begin position="314"/>
        <end position="333"/>
    </location>
</feature>
<evidence type="ECO:0000256" key="4">
    <source>
        <dbReference type="ARBA" id="ARBA00022475"/>
    </source>
</evidence>
<keyword evidence="5 8" id="KW-0812">Transmembrane</keyword>
<dbReference type="Gene3D" id="1.10.3470.10">
    <property type="entry name" value="ABC transporter involved in vitamin B12 uptake, BtuC"/>
    <property type="match status" value="1"/>
</dbReference>
<dbReference type="KEGG" id="bwa:HLV38_03145"/>
<protein>
    <submittedName>
        <fullName evidence="9">Iron ABC transporter permease</fullName>
    </submittedName>
</protein>
<name>A0A6M8IZT8_9ACTN</name>
<dbReference type="InterPro" id="IPR000522">
    <property type="entry name" value="ABC_transptr_permease_BtuC"/>
</dbReference>
<dbReference type="GO" id="GO:0022857">
    <property type="term" value="F:transmembrane transporter activity"/>
    <property type="evidence" value="ECO:0007669"/>
    <property type="project" value="InterPro"/>
</dbReference>
<evidence type="ECO:0000313" key="10">
    <source>
        <dbReference type="Proteomes" id="UP000503297"/>
    </source>
</evidence>
<reference evidence="10" key="1">
    <citation type="submission" date="2020-05" db="EMBL/GenBank/DDBJ databases">
        <title>Novel species in genus Nocardioides.</title>
        <authorList>
            <person name="Zhang G."/>
        </authorList>
    </citation>
    <scope>NUCLEOTIDE SEQUENCE [LARGE SCALE GENOMIC DNA]</scope>
    <source>
        <strain evidence="10">zg-1050</strain>
    </source>
</reference>
<evidence type="ECO:0000256" key="7">
    <source>
        <dbReference type="ARBA" id="ARBA00023136"/>
    </source>
</evidence>
<gene>
    <name evidence="9" type="ORF">HLV38_03145</name>
</gene>
<dbReference type="FunFam" id="1.10.3470.10:FF:000001">
    <property type="entry name" value="Vitamin B12 ABC transporter permease BtuC"/>
    <property type="match status" value="1"/>
</dbReference>
<evidence type="ECO:0000256" key="2">
    <source>
        <dbReference type="ARBA" id="ARBA00007935"/>
    </source>
</evidence>
<feature type="transmembrane region" description="Helical" evidence="8">
    <location>
        <begin position="12"/>
        <end position="35"/>
    </location>
</feature>
<dbReference type="EMBL" id="CP053716">
    <property type="protein sequence ID" value="QKF07230.1"/>
    <property type="molecule type" value="Genomic_DNA"/>
</dbReference>
<dbReference type="InterPro" id="IPR037294">
    <property type="entry name" value="ABC_BtuC-like"/>
</dbReference>
<dbReference type="Pfam" id="PF01032">
    <property type="entry name" value="FecCD"/>
    <property type="match status" value="1"/>
</dbReference>
<dbReference type="CDD" id="cd06550">
    <property type="entry name" value="TM_ABC_iron-siderophores_like"/>
    <property type="match status" value="1"/>
</dbReference>
<comment type="subcellular location">
    <subcellularLocation>
        <location evidence="1">Cell membrane</location>
        <topology evidence="1">Multi-pass membrane protein</topology>
    </subcellularLocation>
</comment>
<keyword evidence="7 8" id="KW-0472">Membrane</keyword>
<keyword evidence="4" id="KW-1003">Cell membrane</keyword>
<sequence>MKHEGSRCGSAALTAAFAVLPAALFVASLGLGPYALGPMEVAHIVVGKALGMPLPYDALAVNVVWQVRLPRVMAAMLVGAGLAVAGAVFQGVFRNPLASPYTLGVSNGAGFGAALAIVLSLGGASIQAFAIAFGLAAVGLTFLFAARSRQSTVALVLSGMLVGSLFASLVALLKFTADPTEKLPQIVYWIMGSLSGTGFDELLRIAPLYAVCMAVLVACRWRVNVLSVGDHEARSFGVDVRRDRGVLVAAASALAALAVSVSGIIGWVGIVVPHLARMLVGPDFRRLVPAAVSLGASYLMVIDDACRSFVAAEVPIGVVTGIVGVPLFLYFIFKGRVSW</sequence>
<evidence type="ECO:0000256" key="8">
    <source>
        <dbReference type="SAM" id="Phobius"/>
    </source>
</evidence>
<dbReference type="AlphaFoldDB" id="A0A6M8IZT8"/>
<keyword evidence="3" id="KW-0813">Transport</keyword>
<evidence type="ECO:0000256" key="5">
    <source>
        <dbReference type="ARBA" id="ARBA00022692"/>
    </source>
</evidence>
<feature type="transmembrane region" description="Helical" evidence="8">
    <location>
        <begin position="113"/>
        <end position="146"/>
    </location>
</feature>
<evidence type="ECO:0000256" key="1">
    <source>
        <dbReference type="ARBA" id="ARBA00004651"/>
    </source>
</evidence>
<keyword evidence="10" id="KW-1185">Reference proteome</keyword>
<accession>A0A6M8IZT8</accession>
<evidence type="ECO:0000313" key="9">
    <source>
        <dbReference type="EMBL" id="QKF07230.1"/>
    </source>
</evidence>
<organism evidence="9 10">
    <name type="scientific">Berryella wangjianweii</name>
    <dbReference type="NCBI Taxonomy" id="2734634"/>
    <lineage>
        <taxon>Bacteria</taxon>
        <taxon>Bacillati</taxon>
        <taxon>Actinomycetota</taxon>
        <taxon>Coriobacteriia</taxon>
        <taxon>Eggerthellales</taxon>
        <taxon>Eggerthellaceae</taxon>
        <taxon>Berryella</taxon>
    </lineage>
</organism>
<evidence type="ECO:0000256" key="6">
    <source>
        <dbReference type="ARBA" id="ARBA00022989"/>
    </source>
</evidence>